<gene>
    <name evidence="4" type="ORF">A2777_05745</name>
</gene>
<dbReference type="Gene3D" id="3.40.50.720">
    <property type="entry name" value="NAD(P)-binding Rossmann-like Domain"/>
    <property type="match status" value="1"/>
</dbReference>
<comment type="pathway">
    <text evidence="2">Carbohydrate biosynthesis; dTDP-L-rhamnose biosynthesis.</text>
</comment>
<dbReference type="InterPro" id="IPR036291">
    <property type="entry name" value="NAD(P)-bd_dom_sf"/>
</dbReference>
<sequence length="308" mass="34761">MKKILVTGLSGFIGTRLSELFHRYSLIGVSRSVSRNGRIPARNMIKADITDEKELSKKINNIEFDGIIHLAGITHIDRCEEDKINGKNGLAWKVNVTGTENIIRACSQSGKFLLFLSTECVFDGKKGFYKESDTPSPVNWYGRTKYEAEKKILSSKINACILRSVLVYGHSKGYKVDLAKKFFELLKSGKKISAVNDQFVTFTFIDDLIGAINLAWDKKLTGIYHFAAETSLSPFEFARTISSGFGLNNKMIKQTTLEKFFGKSHRLRLVNSSLNSDKFREFSRTRAKNLEDVVPILVKRWGKPGNIK</sequence>
<feature type="domain" description="RmlD-like substrate binding" evidence="3">
    <location>
        <begin position="3"/>
        <end position="292"/>
    </location>
</feature>
<comment type="similarity">
    <text evidence="1 2">Belongs to the dTDP-4-dehydrorhamnose reductase family.</text>
</comment>
<dbReference type="Pfam" id="PF04321">
    <property type="entry name" value="RmlD_sub_bind"/>
    <property type="match status" value="1"/>
</dbReference>
<evidence type="ECO:0000259" key="3">
    <source>
        <dbReference type="Pfam" id="PF04321"/>
    </source>
</evidence>
<dbReference type="SUPFAM" id="SSF51735">
    <property type="entry name" value="NAD(P)-binding Rossmann-fold domains"/>
    <property type="match status" value="1"/>
</dbReference>
<dbReference type="GO" id="GO:0005829">
    <property type="term" value="C:cytosol"/>
    <property type="evidence" value="ECO:0007669"/>
    <property type="project" value="TreeGrafter"/>
</dbReference>
<dbReference type="InterPro" id="IPR005913">
    <property type="entry name" value="dTDP_dehydrorham_reduct"/>
</dbReference>
<comment type="function">
    <text evidence="2">Catalyzes the reduction of dTDP-6-deoxy-L-lyxo-4-hexulose to yield dTDP-L-rhamnose.</text>
</comment>
<dbReference type="EMBL" id="MFJF01000015">
    <property type="protein sequence ID" value="OGG06454.1"/>
    <property type="molecule type" value="Genomic_DNA"/>
</dbReference>
<comment type="caution">
    <text evidence="4">The sequence shown here is derived from an EMBL/GenBank/DDBJ whole genome shotgun (WGS) entry which is preliminary data.</text>
</comment>
<evidence type="ECO:0000313" key="5">
    <source>
        <dbReference type="Proteomes" id="UP000177354"/>
    </source>
</evidence>
<dbReference type="PANTHER" id="PTHR10491">
    <property type="entry name" value="DTDP-4-DEHYDRORHAMNOSE REDUCTASE"/>
    <property type="match status" value="1"/>
</dbReference>
<accession>A0A1F5Z2A0</accession>
<protein>
    <recommendedName>
        <fullName evidence="2">dTDP-4-dehydrorhamnose reductase</fullName>
        <ecNumber evidence="2">1.1.1.133</ecNumber>
    </recommendedName>
</protein>
<dbReference type="GO" id="GO:0008831">
    <property type="term" value="F:dTDP-4-dehydrorhamnose reductase activity"/>
    <property type="evidence" value="ECO:0007669"/>
    <property type="project" value="UniProtKB-EC"/>
</dbReference>
<dbReference type="InterPro" id="IPR029903">
    <property type="entry name" value="RmlD-like-bd"/>
</dbReference>
<dbReference type="AlphaFoldDB" id="A0A1F5Z2A0"/>
<keyword evidence="2" id="KW-0521">NADP</keyword>
<organism evidence="4 5">
    <name type="scientific">Candidatus Gottesmanbacteria bacterium RIFCSPHIGHO2_01_FULL_40_15</name>
    <dbReference type="NCBI Taxonomy" id="1798376"/>
    <lineage>
        <taxon>Bacteria</taxon>
        <taxon>Candidatus Gottesmaniibacteriota</taxon>
    </lineage>
</organism>
<dbReference type="EC" id="1.1.1.133" evidence="2"/>
<dbReference type="Proteomes" id="UP000177354">
    <property type="component" value="Unassembled WGS sequence"/>
</dbReference>
<keyword evidence="2" id="KW-0560">Oxidoreductase</keyword>
<dbReference type="CDD" id="cd05254">
    <property type="entry name" value="dTDP_HR_like_SDR_e"/>
    <property type="match status" value="1"/>
</dbReference>
<name>A0A1F5Z2A0_9BACT</name>
<evidence type="ECO:0000256" key="2">
    <source>
        <dbReference type="RuleBase" id="RU364082"/>
    </source>
</evidence>
<dbReference type="UniPathway" id="UPA00124"/>
<proteinExistence type="inferred from homology"/>
<dbReference type="PANTHER" id="PTHR10491:SF4">
    <property type="entry name" value="METHIONINE ADENOSYLTRANSFERASE 2 SUBUNIT BETA"/>
    <property type="match status" value="1"/>
</dbReference>
<reference evidence="4 5" key="1">
    <citation type="journal article" date="2016" name="Nat. Commun.">
        <title>Thousands of microbial genomes shed light on interconnected biogeochemical processes in an aquifer system.</title>
        <authorList>
            <person name="Anantharaman K."/>
            <person name="Brown C.T."/>
            <person name="Hug L.A."/>
            <person name="Sharon I."/>
            <person name="Castelle C.J."/>
            <person name="Probst A.J."/>
            <person name="Thomas B.C."/>
            <person name="Singh A."/>
            <person name="Wilkins M.J."/>
            <person name="Karaoz U."/>
            <person name="Brodie E.L."/>
            <person name="Williams K.H."/>
            <person name="Hubbard S.S."/>
            <person name="Banfield J.F."/>
        </authorList>
    </citation>
    <scope>NUCLEOTIDE SEQUENCE [LARGE SCALE GENOMIC DNA]</scope>
</reference>
<dbReference type="GO" id="GO:0019305">
    <property type="term" value="P:dTDP-rhamnose biosynthetic process"/>
    <property type="evidence" value="ECO:0007669"/>
    <property type="project" value="UniProtKB-UniPathway"/>
</dbReference>
<evidence type="ECO:0000313" key="4">
    <source>
        <dbReference type="EMBL" id="OGG06454.1"/>
    </source>
</evidence>
<evidence type="ECO:0000256" key="1">
    <source>
        <dbReference type="ARBA" id="ARBA00010944"/>
    </source>
</evidence>